<dbReference type="Proteomes" id="UP001595556">
    <property type="component" value="Unassembled WGS sequence"/>
</dbReference>
<organism evidence="2 3">
    <name type="scientific">Piscinibacterium candidicorallinum</name>
    <dbReference type="NCBI Taxonomy" id="1793872"/>
    <lineage>
        <taxon>Bacteria</taxon>
        <taxon>Pseudomonadati</taxon>
        <taxon>Pseudomonadota</taxon>
        <taxon>Betaproteobacteria</taxon>
        <taxon>Burkholderiales</taxon>
        <taxon>Piscinibacterium</taxon>
    </lineage>
</organism>
<feature type="transmembrane region" description="Helical" evidence="1">
    <location>
        <begin position="85"/>
        <end position="107"/>
    </location>
</feature>
<keyword evidence="1" id="KW-1133">Transmembrane helix</keyword>
<comment type="caution">
    <text evidence="2">The sequence shown here is derived from an EMBL/GenBank/DDBJ whole genome shotgun (WGS) entry which is preliminary data.</text>
</comment>
<name>A0ABV7H6Y5_9BURK</name>
<feature type="transmembrane region" description="Helical" evidence="1">
    <location>
        <begin position="166"/>
        <end position="189"/>
    </location>
</feature>
<dbReference type="EMBL" id="JBHRTI010000006">
    <property type="protein sequence ID" value="MFC3148371.1"/>
    <property type="molecule type" value="Genomic_DNA"/>
</dbReference>
<feature type="transmembrane region" description="Helical" evidence="1">
    <location>
        <begin position="21"/>
        <end position="40"/>
    </location>
</feature>
<reference evidence="3" key="1">
    <citation type="journal article" date="2019" name="Int. J. Syst. Evol. Microbiol.">
        <title>The Global Catalogue of Microorganisms (GCM) 10K type strain sequencing project: providing services to taxonomists for standard genome sequencing and annotation.</title>
        <authorList>
            <consortium name="The Broad Institute Genomics Platform"/>
            <consortium name="The Broad Institute Genome Sequencing Center for Infectious Disease"/>
            <person name="Wu L."/>
            <person name="Ma J."/>
        </authorList>
    </citation>
    <scope>NUCLEOTIDE SEQUENCE [LARGE SCALE GENOMIC DNA]</scope>
    <source>
        <strain evidence="3">KCTC 52168</strain>
    </source>
</reference>
<keyword evidence="1" id="KW-0812">Transmembrane</keyword>
<protein>
    <recommendedName>
        <fullName evidence="4">Tripartite ATP-independent transporter, DctQ component</fullName>
    </recommendedName>
</protein>
<evidence type="ECO:0000256" key="1">
    <source>
        <dbReference type="SAM" id="Phobius"/>
    </source>
</evidence>
<evidence type="ECO:0008006" key="4">
    <source>
        <dbReference type="Google" id="ProtNLM"/>
    </source>
</evidence>
<sequence length="203" mass="22212">MKRHPATDIPEPIPAFSWRGALNPPFLILLLCATAIPLLAPVDVLERSAVLTTFSEMVREAILKINPSWDIATHANSTRYPQMALLANAFFVIAFYLAVAISCTLELTQNYNIARARRAAMNTHVNGGALFGAVILTIFALISPMILTGMQGDPSWVAGLTTNNRIGYSMVLGPIMFSLAFVVGQAASYMRFFYDTKRGEKNA</sequence>
<evidence type="ECO:0000313" key="3">
    <source>
        <dbReference type="Proteomes" id="UP001595556"/>
    </source>
</evidence>
<accession>A0ABV7H6Y5</accession>
<feature type="transmembrane region" description="Helical" evidence="1">
    <location>
        <begin position="128"/>
        <end position="146"/>
    </location>
</feature>
<evidence type="ECO:0000313" key="2">
    <source>
        <dbReference type="EMBL" id="MFC3148371.1"/>
    </source>
</evidence>
<keyword evidence="3" id="KW-1185">Reference proteome</keyword>
<gene>
    <name evidence="2" type="ORF">ACFOEN_12140</name>
</gene>
<proteinExistence type="predicted"/>
<keyword evidence="1" id="KW-0472">Membrane</keyword>